<evidence type="ECO:0000313" key="3">
    <source>
        <dbReference type="Proteomes" id="UP000799429"/>
    </source>
</evidence>
<evidence type="ECO:0000259" key="1">
    <source>
        <dbReference type="Pfam" id="PF00026"/>
    </source>
</evidence>
<evidence type="ECO:0000313" key="2">
    <source>
        <dbReference type="EMBL" id="KAF2843049.1"/>
    </source>
</evidence>
<dbReference type="Pfam" id="PF00026">
    <property type="entry name" value="Asp"/>
    <property type="match status" value="1"/>
</dbReference>
<sequence length="134" mass="14675">MEWVSHLQTNLQFSLQPVWELSVCSHFKRDNQVQNLPLSTNDSSRSSLLAGLDNYGIISNPPFGIWFNRLNISTGTMLIGALDRRKFEGQLHALPTAANPNSTGCGGGCKNLMNIHLPTVENGINGPTMETHNG</sequence>
<feature type="domain" description="Peptidase A1" evidence="1">
    <location>
        <begin position="51"/>
        <end position="97"/>
    </location>
</feature>
<comment type="caution">
    <text evidence="2">The sequence shown here is derived from an EMBL/GenBank/DDBJ whole genome shotgun (WGS) entry which is preliminary data.</text>
</comment>
<proteinExistence type="predicted"/>
<dbReference type="OrthoDB" id="771136at2759"/>
<gene>
    <name evidence="2" type="ORF">M501DRAFT_54139</name>
</gene>
<protein>
    <recommendedName>
        <fullName evidence="1">Peptidase A1 domain-containing protein</fullName>
    </recommendedName>
</protein>
<name>A0A9P4SIS9_9PEZI</name>
<accession>A0A9P4SIS9</accession>
<keyword evidence="3" id="KW-1185">Reference proteome</keyword>
<dbReference type="InterPro" id="IPR021109">
    <property type="entry name" value="Peptidase_aspartic_dom_sf"/>
</dbReference>
<dbReference type="AlphaFoldDB" id="A0A9P4SIS9"/>
<dbReference type="SUPFAM" id="SSF50630">
    <property type="entry name" value="Acid proteases"/>
    <property type="match status" value="1"/>
</dbReference>
<dbReference type="InterPro" id="IPR033121">
    <property type="entry name" value="PEPTIDASE_A1"/>
</dbReference>
<organism evidence="2 3">
    <name type="scientific">Patellaria atrata CBS 101060</name>
    <dbReference type="NCBI Taxonomy" id="1346257"/>
    <lineage>
        <taxon>Eukaryota</taxon>
        <taxon>Fungi</taxon>
        <taxon>Dikarya</taxon>
        <taxon>Ascomycota</taxon>
        <taxon>Pezizomycotina</taxon>
        <taxon>Dothideomycetes</taxon>
        <taxon>Dothideomycetes incertae sedis</taxon>
        <taxon>Patellariales</taxon>
        <taxon>Patellariaceae</taxon>
        <taxon>Patellaria</taxon>
    </lineage>
</organism>
<dbReference type="Proteomes" id="UP000799429">
    <property type="component" value="Unassembled WGS sequence"/>
</dbReference>
<dbReference type="Gene3D" id="2.40.70.10">
    <property type="entry name" value="Acid Proteases"/>
    <property type="match status" value="1"/>
</dbReference>
<reference evidence="2" key="1">
    <citation type="journal article" date="2020" name="Stud. Mycol.">
        <title>101 Dothideomycetes genomes: a test case for predicting lifestyles and emergence of pathogens.</title>
        <authorList>
            <person name="Haridas S."/>
            <person name="Albert R."/>
            <person name="Binder M."/>
            <person name="Bloem J."/>
            <person name="Labutti K."/>
            <person name="Salamov A."/>
            <person name="Andreopoulos B."/>
            <person name="Baker S."/>
            <person name="Barry K."/>
            <person name="Bills G."/>
            <person name="Bluhm B."/>
            <person name="Cannon C."/>
            <person name="Castanera R."/>
            <person name="Culley D."/>
            <person name="Daum C."/>
            <person name="Ezra D."/>
            <person name="Gonzalez J."/>
            <person name="Henrissat B."/>
            <person name="Kuo A."/>
            <person name="Liang C."/>
            <person name="Lipzen A."/>
            <person name="Lutzoni F."/>
            <person name="Magnuson J."/>
            <person name="Mondo S."/>
            <person name="Nolan M."/>
            <person name="Ohm R."/>
            <person name="Pangilinan J."/>
            <person name="Park H.-J."/>
            <person name="Ramirez L."/>
            <person name="Alfaro M."/>
            <person name="Sun H."/>
            <person name="Tritt A."/>
            <person name="Yoshinaga Y."/>
            <person name="Zwiers L.-H."/>
            <person name="Turgeon B."/>
            <person name="Goodwin S."/>
            <person name="Spatafora J."/>
            <person name="Crous P."/>
            <person name="Grigoriev I."/>
        </authorList>
    </citation>
    <scope>NUCLEOTIDE SEQUENCE</scope>
    <source>
        <strain evidence="2">CBS 101060</strain>
    </source>
</reference>
<dbReference type="EMBL" id="MU006089">
    <property type="protein sequence ID" value="KAF2843049.1"/>
    <property type="molecule type" value="Genomic_DNA"/>
</dbReference>